<dbReference type="Gene3D" id="2.60.40.10">
    <property type="entry name" value="Immunoglobulins"/>
    <property type="match status" value="1"/>
</dbReference>
<reference evidence="1 2" key="1">
    <citation type="submission" date="2023-06" db="EMBL/GenBank/DDBJ databases">
        <title>Five Gram-positive bacteria isolated from mangrove sediments in Shenzhen, Guangdong, China.</title>
        <authorList>
            <person name="Yu S."/>
            <person name="Zheng W."/>
            <person name="Huang Y."/>
        </authorList>
    </citation>
    <scope>NUCLEOTIDE SEQUENCE [LARGE SCALE GENOMIC DNA]</scope>
    <source>
        <strain evidence="1 2">SaN35-3</strain>
        <plasmid evidence="1 2">unnamed1</plasmid>
    </source>
</reference>
<protein>
    <submittedName>
        <fullName evidence="1">Uncharacterized protein</fullName>
    </submittedName>
</protein>
<dbReference type="EMBL" id="CP129014">
    <property type="protein sequence ID" value="WLR44454.1"/>
    <property type="molecule type" value="Genomic_DNA"/>
</dbReference>
<dbReference type="RefSeq" id="WP_306020961.1">
    <property type="nucleotide sequence ID" value="NZ_CP129014.1"/>
</dbReference>
<keyword evidence="2" id="KW-1185">Reference proteome</keyword>
<dbReference type="Proteomes" id="UP001197974">
    <property type="component" value="Plasmid unnamed1"/>
</dbReference>
<sequence length="318" mass="36700">MSWVSLTWNNIPDEDNIFTIYKNDEKIGEVEGNQFVDENVKPDTIYNYTVFAKKKLPEHRIEEIKKEMKENNETLTEQEMEDIYYEPKEITAIVKTTSAFQDIDKGSDISKVASPSNAPPGYGFLLTYNAFIPLNDAVNPNCAPLVVACTTGNFKFHGDGRGFSVWDQDGKFRVRSSVWLTSTLSGKKYIKQRREIGETIGYDMFGRVNDRDTAPISDIQLTYKNTTSSNWYHRVEIASNNPLVPLSPDINVEYYSRVNVNGSGYHKVVHDRAPSHEMYLHNYPGDDYYILHRHSHEGFRFLFPVSRKEVEIYNDPFF</sequence>
<dbReference type="InterPro" id="IPR013783">
    <property type="entry name" value="Ig-like_fold"/>
</dbReference>
<accession>A0ABY9JYG9</accession>
<organism evidence="1 2">
    <name type="scientific">Bacillus carboniphilus</name>
    <dbReference type="NCBI Taxonomy" id="86663"/>
    <lineage>
        <taxon>Bacteria</taxon>
        <taxon>Bacillati</taxon>
        <taxon>Bacillota</taxon>
        <taxon>Bacilli</taxon>
        <taxon>Bacillales</taxon>
        <taxon>Bacillaceae</taxon>
        <taxon>Bacillus</taxon>
    </lineage>
</organism>
<proteinExistence type="predicted"/>
<name>A0ABY9JYG9_9BACI</name>
<evidence type="ECO:0000313" key="1">
    <source>
        <dbReference type="EMBL" id="WLR44454.1"/>
    </source>
</evidence>
<gene>
    <name evidence="1" type="ORF">LC087_18905</name>
</gene>
<evidence type="ECO:0000313" key="2">
    <source>
        <dbReference type="Proteomes" id="UP001197974"/>
    </source>
</evidence>
<geneLocation type="plasmid" evidence="1 2">
    <name>unnamed1</name>
</geneLocation>
<keyword evidence="1" id="KW-0614">Plasmid</keyword>